<evidence type="ECO:0000256" key="1">
    <source>
        <dbReference type="SAM" id="MobiDB-lite"/>
    </source>
</evidence>
<organism evidence="2 3">
    <name type="scientific">Trichoderma harzianum</name>
    <name type="common">Hypocrea lixii</name>
    <dbReference type="NCBI Taxonomy" id="5544"/>
    <lineage>
        <taxon>Eukaryota</taxon>
        <taxon>Fungi</taxon>
        <taxon>Dikarya</taxon>
        <taxon>Ascomycota</taxon>
        <taxon>Pezizomycotina</taxon>
        <taxon>Sordariomycetes</taxon>
        <taxon>Hypocreomycetidae</taxon>
        <taxon>Hypocreales</taxon>
        <taxon>Hypocreaceae</taxon>
        <taxon>Trichoderma</taxon>
    </lineage>
</organism>
<accession>A0A0F9ZDC1</accession>
<dbReference type="AlphaFoldDB" id="A0A0F9ZDC1"/>
<dbReference type="InterPro" id="IPR009072">
    <property type="entry name" value="Histone-fold"/>
</dbReference>
<comment type="caution">
    <text evidence="2">The sequence shown here is derived from an EMBL/GenBank/DDBJ whole genome shotgun (WGS) entry which is preliminary data.</text>
</comment>
<dbReference type="OrthoDB" id="10265396at2759"/>
<reference evidence="3" key="1">
    <citation type="journal article" date="2015" name="Genome Announc.">
        <title>Draft whole-genome sequence of the biocontrol agent Trichoderma harzianum T6776.</title>
        <authorList>
            <person name="Baroncelli R."/>
            <person name="Piaggeschi G."/>
            <person name="Fiorini L."/>
            <person name="Bertolini E."/>
            <person name="Zapparata A."/>
            <person name="Pe M.E."/>
            <person name="Sarrocco S."/>
            <person name="Vannacci G."/>
        </authorList>
    </citation>
    <scope>NUCLEOTIDE SEQUENCE [LARGE SCALE GENOMIC DNA]</scope>
    <source>
        <strain evidence="3">T6776</strain>
    </source>
</reference>
<dbReference type="Gene3D" id="1.10.20.10">
    <property type="entry name" value="Histone, subunit A"/>
    <property type="match status" value="1"/>
</dbReference>
<gene>
    <name evidence="2" type="ORF">THAR02_09492</name>
</gene>
<sequence>MPPTVPNRGGPASSQGGKRHPTLGGKLPGLGVKRHRKILKDSIHGITKPAIRSFIPSNAEEELYIISARRTYGTNLRVTGRRWPEDSLIGRIESAHHDPG</sequence>
<dbReference type="EMBL" id="JOKZ01000424">
    <property type="protein sequence ID" value="KKO98401.1"/>
    <property type="molecule type" value="Genomic_DNA"/>
</dbReference>
<evidence type="ECO:0000313" key="2">
    <source>
        <dbReference type="EMBL" id="KKO98401.1"/>
    </source>
</evidence>
<dbReference type="Proteomes" id="UP000034112">
    <property type="component" value="Unassembled WGS sequence"/>
</dbReference>
<proteinExistence type="predicted"/>
<feature type="region of interest" description="Disordered" evidence="1">
    <location>
        <begin position="1"/>
        <end position="31"/>
    </location>
</feature>
<protein>
    <submittedName>
        <fullName evidence="2">Histone H4</fullName>
    </submittedName>
</protein>
<evidence type="ECO:0000313" key="3">
    <source>
        <dbReference type="Proteomes" id="UP000034112"/>
    </source>
</evidence>
<dbReference type="GO" id="GO:0046982">
    <property type="term" value="F:protein heterodimerization activity"/>
    <property type="evidence" value="ECO:0007669"/>
    <property type="project" value="InterPro"/>
</dbReference>
<name>A0A0F9ZDC1_TRIHA</name>